<name>A0A6G0XPF6_9STRA</name>
<proteinExistence type="predicted"/>
<evidence type="ECO:0000313" key="2">
    <source>
        <dbReference type="EMBL" id="KAF0742146.1"/>
    </source>
</evidence>
<accession>A0A6G0XPF6</accession>
<dbReference type="VEuPathDB" id="FungiDB:AeMF1_004612"/>
<evidence type="ECO:0000256" key="1">
    <source>
        <dbReference type="SAM" id="MobiDB-lite"/>
    </source>
</evidence>
<dbReference type="Proteomes" id="UP000481153">
    <property type="component" value="Unassembled WGS sequence"/>
</dbReference>
<reference evidence="2 3" key="1">
    <citation type="submission" date="2019-07" db="EMBL/GenBank/DDBJ databases">
        <title>Genomics analysis of Aphanomyces spp. identifies a new class of oomycete effector associated with host adaptation.</title>
        <authorList>
            <person name="Gaulin E."/>
        </authorList>
    </citation>
    <scope>NUCLEOTIDE SEQUENCE [LARGE SCALE GENOMIC DNA]</scope>
    <source>
        <strain evidence="2 3">ATCC 201684</strain>
    </source>
</reference>
<organism evidence="2 3">
    <name type="scientific">Aphanomyces euteiches</name>
    <dbReference type="NCBI Taxonomy" id="100861"/>
    <lineage>
        <taxon>Eukaryota</taxon>
        <taxon>Sar</taxon>
        <taxon>Stramenopiles</taxon>
        <taxon>Oomycota</taxon>
        <taxon>Saprolegniomycetes</taxon>
        <taxon>Saprolegniales</taxon>
        <taxon>Verrucalvaceae</taxon>
        <taxon>Aphanomyces</taxon>
    </lineage>
</organism>
<gene>
    <name evidence="2" type="ORF">Ae201684_002815</name>
</gene>
<protein>
    <submittedName>
        <fullName evidence="2">Uncharacterized protein</fullName>
    </submittedName>
</protein>
<evidence type="ECO:0000313" key="3">
    <source>
        <dbReference type="Proteomes" id="UP000481153"/>
    </source>
</evidence>
<dbReference type="EMBL" id="VJMJ01000030">
    <property type="protein sequence ID" value="KAF0742146.1"/>
    <property type="molecule type" value="Genomic_DNA"/>
</dbReference>
<comment type="caution">
    <text evidence="2">The sequence shown here is derived from an EMBL/GenBank/DDBJ whole genome shotgun (WGS) entry which is preliminary data.</text>
</comment>
<keyword evidence="3" id="KW-1185">Reference proteome</keyword>
<feature type="region of interest" description="Disordered" evidence="1">
    <location>
        <begin position="284"/>
        <end position="314"/>
    </location>
</feature>
<dbReference type="AlphaFoldDB" id="A0A6G0XPF6"/>
<sequence length="391" mass="43958">MDRPTHGASHSLFAELLLSAQRRKHSLPDSDSNSINELTAESLQTQESNTLLTEPTVPSTQTEPILLVNLFDSAPEPLLSPIDLSRAVFPMPTTEFTPEEPIQDNATKLHVGASNEQTKVDLNMTDAPLHNILQPPQDAFNMDPWATPTVNSSETTERTTHEEIPTIIHRMLDDVRIDIARFYIPLEHITRHFLRHIQQSLASNQHSHQGLPLMQFLSCLMGVETILSWLGRYMQTTVQSWVREAILSRRKDNQGPTGPLLITAANITRVILAVREHTRSSFDDFQSPEECAFPPKSPPRSRKVTTKNSRPKATTTELSAATLSLQSPTRRGLHVLMSEHIYRHDYRSISKHIPQFSTKKSAIEISAASARRKRGLNYGNLKRKTTKPASP</sequence>